<dbReference type="Proteomes" id="UP000243499">
    <property type="component" value="Chromosome 4"/>
</dbReference>
<feature type="domain" description="Plastocyanin-like" evidence="15">
    <location>
        <begin position="431"/>
        <end position="568"/>
    </location>
</feature>
<dbReference type="PANTHER" id="PTHR11709:SF509">
    <property type="entry name" value="LACCASE"/>
    <property type="match status" value="1"/>
</dbReference>
<dbReference type="NCBIfam" id="TIGR03389">
    <property type="entry name" value="laccase"/>
    <property type="match status" value="1"/>
</dbReference>
<keyword evidence="13" id="KW-0732">Signal</keyword>
<comment type="similarity">
    <text evidence="4 13">Belongs to the multicopper oxidase family.</text>
</comment>
<dbReference type="InterPro" id="IPR011707">
    <property type="entry name" value="Cu-oxidase-like_N"/>
</dbReference>
<evidence type="ECO:0000256" key="9">
    <source>
        <dbReference type="ARBA" id="ARBA00022737"/>
    </source>
</evidence>
<dbReference type="InterPro" id="IPR001117">
    <property type="entry name" value="Cu-oxidase_2nd"/>
</dbReference>
<dbReference type="AlphaFoldDB" id="A0A2S3HGB0"/>
<dbReference type="GO" id="GO:0046274">
    <property type="term" value="P:lignin catabolic process"/>
    <property type="evidence" value="ECO:0007669"/>
    <property type="project" value="UniProtKB-KW"/>
</dbReference>
<dbReference type="InterPro" id="IPR002355">
    <property type="entry name" value="Cu_oxidase_Cu_BS"/>
</dbReference>
<gene>
    <name evidence="17" type="ORF">PAHAL_4G011500</name>
</gene>
<evidence type="ECO:0000259" key="16">
    <source>
        <dbReference type="Pfam" id="PF07732"/>
    </source>
</evidence>
<evidence type="ECO:0000256" key="13">
    <source>
        <dbReference type="RuleBase" id="RU361119"/>
    </source>
</evidence>
<protein>
    <recommendedName>
        <fullName evidence="5 13">Laccase</fullName>
        <ecNumber evidence="5 13">1.10.3.2</ecNumber>
    </recommendedName>
    <alternativeName>
        <fullName evidence="13">Benzenediol:oxygen oxidoreductase</fullName>
    </alternativeName>
    <alternativeName>
        <fullName evidence="13">Diphenol oxidase</fullName>
    </alternativeName>
    <alternativeName>
        <fullName evidence="13">Urishiol oxidase</fullName>
    </alternativeName>
</protein>
<dbReference type="CDD" id="cd13849">
    <property type="entry name" value="CuRO_1_LCC_plant"/>
    <property type="match status" value="1"/>
</dbReference>
<dbReference type="InterPro" id="IPR017761">
    <property type="entry name" value="Laccase"/>
</dbReference>
<dbReference type="EMBL" id="CM008049">
    <property type="protein sequence ID" value="PAN22319.1"/>
    <property type="molecule type" value="Genomic_DNA"/>
</dbReference>
<evidence type="ECO:0000256" key="10">
    <source>
        <dbReference type="ARBA" id="ARBA00023002"/>
    </source>
</evidence>
<feature type="domain" description="Plastocyanin-like" evidence="14">
    <location>
        <begin position="173"/>
        <end position="325"/>
    </location>
</feature>
<feature type="signal peptide" evidence="13">
    <location>
        <begin position="1"/>
        <end position="26"/>
    </location>
</feature>
<keyword evidence="10 13" id="KW-0560">Oxidoreductase</keyword>
<dbReference type="InterPro" id="IPR011706">
    <property type="entry name" value="Cu-oxidase_C"/>
</dbReference>
<dbReference type="Gramene" id="PAN22319">
    <property type="protein sequence ID" value="PAN22319"/>
    <property type="gene ID" value="PAHAL_4G011500"/>
</dbReference>
<dbReference type="InterPro" id="IPR008972">
    <property type="entry name" value="Cupredoxin"/>
</dbReference>
<evidence type="ECO:0000256" key="8">
    <source>
        <dbReference type="ARBA" id="ARBA00022723"/>
    </source>
</evidence>
<dbReference type="GO" id="GO:0052716">
    <property type="term" value="F:hydroquinone:oxygen oxidoreductase activity"/>
    <property type="evidence" value="ECO:0007669"/>
    <property type="project" value="UniProtKB-EC"/>
</dbReference>
<evidence type="ECO:0000256" key="12">
    <source>
        <dbReference type="ARBA" id="ARBA00023185"/>
    </source>
</evidence>
<keyword evidence="7 13" id="KW-0964">Secreted</keyword>
<keyword evidence="11 13" id="KW-0186">Copper</keyword>
<dbReference type="InterPro" id="IPR034285">
    <property type="entry name" value="CuRO_2_LCC"/>
</dbReference>
<dbReference type="GO" id="GO:0005507">
    <property type="term" value="F:copper ion binding"/>
    <property type="evidence" value="ECO:0007669"/>
    <property type="project" value="InterPro"/>
</dbReference>
<keyword evidence="8 13" id="KW-0479">Metal-binding</keyword>
<proteinExistence type="inferred from homology"/>
<evidence type="ECO:0000313" key="17">
    <source>
        <dbReference type="EMBL" id="PAN22319.1"/>
    </source>
</evidence>
<dbReference type="CDD" id="cd13875">
    <property type="entry name" value="CuRO_2_LCC_plant"/>
    <property type="match status" value="1"/>
</dbReference>
<comment type="catalytic activity">
    <reaction evidence="1 13">
        <text>4 hydroquinone + O2 = 4 benzosemiquinone + 2 H2O</text>
        <dbReference type="Rhea" id="RHEA:11276"/>
        <dbReference type="ChEBI" id="CHEBI:15377"/>
        <dbReference type="ChEBI" id="CHEBI:15379"/>
        <dbReference type="ChEBI" id="CHEBI:17594"/>
        <dbReference type="ChEBI" id="CHEBI:17977"/>
        <dbReference type="EC" id="1.10.3.2"/>
    </reaction>
</comment>
<dbReference type="Pfam" id="PF00394">
    <property type="entry name" value="Cu-oxidase"/>
    <property type="match status" value="1"/>
</dbReference>
<dbReference type="PANTHER" id="PTHR11709">
    <property type="entry name" value="MULTI-COPPER OXIDASE"/>
    <property type="match status" value="1"/>
</dbReference>
<comment type="subcellular location">
    <subcellularLocation>
        <location evidence="3 13">Secreted</location>
        <location evidence="3 13">Extracellular space</location>
        <location evidence="3 13">Apoplast</location>
    </subcellularLocation>
</comment>
<feature type="domain" description="Plastocyanin-like" evidence="16">
    <location>
        <begin position="45"/>
        <end position="157"/>
    </location>
</feature>
<dbReference type="InterPro" id="IPR045087">
    <property type="entry name" value="Cu-oxidase_fam"/>
</dbReference>
<dbReference type="PROSITE" id="PS00080">
    <property type="entry name" value="MULTICOPPER_OXIDASE2"/>
    <property type="match status" value="1"/>
</dbReference>
<evidence type="ECO:0000259" key="15">
    <source>
        <dbReference type="Pfam" id="PF07731"/>
    </source>
</evidence>
<dbReference type="Pfam" id="PF07732">
    <property type="entry name" value="Cu-oxidase_3"/>
    <property type="match status" value="1"/>
</dbReference>
<evidence type="ECO:0000256" key="6">
    <source>
        <dbReference type="ARBA" id="ARBA00022523"/>
    </source>
</evidence>
<dbReference type="SUPFAM" id="SSF49503">
    <property type="entry name" value="Cupredoxins"/>
    <property type="match status" value="3"/>
</dbReference>
<accession>A0A2S3HGB0</accession>
<dbReference type="Pfam" id="PF07731">
    <property type="entry name" value="Cu-oxidase_2"/>
    <property type="match status" value="1"/>
</dbReference>
<keyword evidence="6 13" id="KW-0052">Apoplast</keyword>
<name>A0A2S3HGB0_9POAL</name>
<evidence type="ECO:0000256" key="11">
    <source>
        <dbReference type="ARBA" id="ARBA00023008"/>
    </source>
</evidence>
<evidence type="ECO:0000256" key="4">
    <source>
        <dbReference type="ARBA" id="ARBA00010609"/>
    </source>
</evidence>
<dbReference type="InterPro" id="IPR034289">
    <property type="entry name" value="CuRO_3_LCC"/>
</dbReference>
<dbReference type="CDD" id="cd13897">
    <property type="entry name" value="CuRO_3_LCC_plant"/>
    <property type="match status" value="1"/>
</dbReference>
<reference evidence="17" key="1">
    <citation type="submission" date="2018-04" db="EMBL/GenBank/DDBJ databases">
        <title>WGS assembly of Panicum hallii.</title>
        <authorList>
            <person name="Lovell J."/>
            <person name="Jenkins J."/>
            <person name="Lowry D."/>
            <person name="Mamidi S."/>
            <person name="Sreedasyam A."/>
            <person name="Weng X."/>
            <person name="Barry K."/>
            <person name="Bonette J."/>
            <person name="Campitelli B."/>
            <person name="Daum C."/>
            <person name="Gordon S."/>
            <person name="Gould B."/>
            <person name="Lipzen A."/>
            <person name="Macqueen A."/>
            <person name="Palacio-Mejia J."/>
            <person name="Plott C."/>
            <person name="Shakirov E."/>
            <person name="Shu S."/>
            <person name="Yoshinaga Y."/>
            <person name="Zane M."/>
            <person name="Rokhsar D."/>
            <person name="Grimwood J."/>
            <person name="Schmutz J."/>
            <person name="Juenger T."/>
        </authorList>
    </citation>
    <scope>NUCLEOTIDE SEQUENCE [LARGE SCALE GENOMIC DNA]</scope>
    <source>
        <strain evidence="17">FIL2</strain>
    </source>
</reference>
<keyword evidence="12 13" id="KW-0439">Lignin degradation</keyword>
<dbReference type="GO" id="GO:0048046">
    <property type="term" value="C:apoplast"/>
    <property type="evidence" value="ECO:0007669"/>
    <property type="project" value="UniProtKB-SubCell"/>
</dbReference>
<dbReference type="InterPro" id="IPR034288">
    <property type="entry name" value="CuRO_1_LCC"/>
</dbReference>
<sequence length="585" mass="63501">MGSAAGTPAVLLRFLQLGVFLALGVAALGPAAQGSRVHHYQFLIRKVNVTRLCRQRSILTVNGQFPGPTIRALRRDVVVVNVRNHGDKNITIHWHGVDQPRNPWSDGPEYVTQCPIQPGAAFAYRVILSQEEGTLWWHAHTGFDRATVHGAIVILPKHGTAFPFVQSAMEEMTPIILGEWWRNDDANQLLEDAVRTGRDVKPSDATNINGEPGDLFPCSKPGTVRVRVERGKTYLLRVINAGLTNDMFFAVAGHRLTVVATDARYAKPFAADHLMVASGQTVDALLRADRAPGDGGRYYMAARTFASNTNVDFNNSTATAVVEYADAPPAARRGPPAFPATLPAVDDAAAAEVYTARLRSLASEAHPVDVPARADERMLVTMAVNLIPSAPAATARASLNNVSFQNPAAVDILGAYYRGGSARGVYDADFPDGSPSLFNFTDPGIPAAGLVGPFMERGTRVKVMEHGAAVEVVFQDTTVLGTESHPMHLHGFSFYVVGRGLGNFDEGRDPAGYNLVDPPRQNTVAVPKGGWAAIRFRAKNLVRVWFMHCHLDRHVVWGMDTVFIVKDGKAPEAKMMRPPPDMPKC</sequence>
<evidence type="ECO:0000256" key="2">
    <source>
        <dbReference type="ARBA" id="ARBA00002075"/>
    </source>
</evidence>
<dbReference type="EC" id="1.10.3.2" evidence="5 13"/>
<evidence type="ECO:0000256" key="5">
    <source>
        <dbReference type="ARBA" id="ARBA00012297"/>
    </source>
</evidence>
<dbReference type="Gene3D" id="2.60.40.420">
    <property type="entry name" value="Cupredoxins - blue copper proteins"/>
    <property type="match status" value="3"/>
</dbReference>
<evidence type="ECO:0000259" key="14">
    <source>
        <dbReference type="Pfam" id="PF00394"/>
    </source>
</evidence>
<feature type="chain" id="PRO_5015376917" description="Laccase" evidence="13">
    <location>
        <begin position="27"/>
        <end position="585"/>
    </location>
</feature>
<comment type="cofactor">
    <cofactor evidence="13">
        <name>Cu cation</name>
        <dbReference type="ChEBI" id="CHEBI:23378"/>
    </cofactor>
    <text evidence="13">Binds 4 Cu cations per monomer.</text>
</comment>
<evidence type="ECO:0000256" key="3">
    <source>
        <dbReference type="ARBA" id="ARBA00004271"/>
    </source>
</evidence>
<comment type="function">
    <text evidence="2 13">Lignin degradation and detoxification of lignin-derived products.</text>
</comment>
<evidence type="ECO:0000256" key="1">
    <source>
        <dbReference type="ARBA" id="ARBA00000349"/>
    </source>
</evidence>
<keyword evidence="9 13" id="KW-0677">Repeat</keyword>
<organism evidence="17">
    <name type="scientific">Panicum hallii</name>
    <dbReference type="NCBI Taxonomy" id="206008"/>
    <lineage>
        <taxon>Eukaryota</taxon>
        <taxon>Viridiplantae</taxon>
        <taxon>Streptophyta</taxon>
        <taxon>Embryophyta</taxon>
        <taxon>Tracheophyta</taxon>
        <taxon>Spermatophyta</taxon>
        <taxon>Magnoliopsida</taxon>
        <taxon>Liliopsida</taxon>
        <taxon>Poales</taxon>
        <taxon>Poaceae</taxon>
        <taxon>PACMAD clade</taxon>
        <taxon>Panicoideae</taxon>
        <taxon>Panicodae</taxon>
        <taxon>Paniceae</taxon>
        <taxon>Panicinae</taxon>
        <taxon>Panicum</taxon>
        <taxon>Panicum sect. Panicum</taxon>
    </lineage>
</organism>
<evidence type="ECO:0000256" key="7">
    <source>
        <dbReference type="ARBA" id="ARBA00022525"/>
    </source>
</evidence>